<organism evidence="1 2">
    <name type="scientific">Stegodyphus mimosarum</name>
    <name type="common">African social velvet spider</name>
    <dbReference type="NCBI Taxonomy" id="407821"/>
    <lineage>
        <taxon>Eukaryota</taxon>
        <taxon>Metazoa</taxon>
        <taxon>Ecdysozoa</taxon>
        <taxon>Arthropoda</taxon>
        <taxon>Chelicerata</taxon>
        <taxon>Arachnida</taxon>
        <taxon>Araneae</taxon>
        <taxon>Araneomorphae</taxon>
        <taxon>Entelegynae</taxon>
        <taxon>Eresoidea</taxon>
        <taxon>Eresidae</taxon>
        <taxon>Stegodyphus</taxon>
    </lineage>
</organism>
<sequence>HRQHSISEQQNGGKHVASFKGESTLLGFASCKHSVNSYQELIFIYCSICHFNEVILFHNCN</sequence>
<gene>
    <name evidence="1" type="ORF">X975_22112</name>
</gene>
<proteinExistence type="predicted"/>
<dbReference type="AlphaFoldDB" id="A0A087TCV4"/>
<reference evidence="1 2" key="1">
    <citation type="submission" date="2013-11" db="EMBL/GenBank/DDBJ databases">
        <title>Genome sequencing of Stegodyphus mimosarum.</title>
        <authorList>
            <person name="Bechsgaard J."/>
        </authorList>
    </citation>
    <scope>NUCLEOTIDE SEQUENCE [LARGE SCALE GENOMIC DNA]</scope>
</reference>
<protein>
    <submittedName>
        <fullName evidence="1">Uncharacterized protein</fullName>
    </submittedName>
</protein>
<feature type="non-terminal residue" evidence="1">
    <location>
        <position position="1"/>
    </location>
</feature>
<evidence type="ECO:0000313" key="1">
    <source>
        <dbReference type="EMBL" id="KFM62943.1"/>
    </source>
</evidence>
<evidence type="ECO:0000313" key="2">
    <source>
        <dbReference type="Proteomes" id="UP000054359"/>
    </source>
</evidence>
<accession>A0A087TCV4</accession>
<dbReference type="EMBL" id="KK114636">
    <property type="protein sequence ID" value="KFM62943.1"/>
    <property type="molecule type" value="Genomic_DNA"/>
</dbReference>
<name>A0A087TCV4_STEMI</name>
<feature type="non-terminal residue" evidence="1">
    <location>
        <position position="61"/>
    </location>
</feature>
<dbReference type="Proteomes" id="UP000054359">
    <property type="component" value="Unassembled WGS sequence"/>
</dbReference>
<keyword evidence="2" id="KW-1185">Reference proteome</keyword>